<organism evidence="2 3">
    <name type="scientific">Uliginosibacterium silvisoli</name>
    <dbReference type="NCBI Taxonomy" id="3114758"/>
    <lineage>
        <taxon>Bacteria</taxon>
        <taxon>Pseudomonadati</taxon>
        <taxon>Pseudomonadota</taxon>
        <taxon>Betaproteobacteria</taxon>
        <taxon>Rhodocyclales</taxon>
        <taxon>Zoogloeaceae</taxon>
        <taxon>Uliginosibacterium</taxon>
    </lineage>
</organism>
<evidence type="ECO:0008006" key="4">
    <source>
        <dbReference type="Google" id="ProtNLM"/>
    </source>
</evidence>
<keyword evidence="3" id="KW-1185">Reference proteome</keyword>
<accession>A0ABU6K4Z1</accession>
<dbReference type="RefSeq" id="WP_327599744.1">
    <property type="nucleotide sequence ID" value="NZ_JAYXHS010000002.1"/>
</dbReference>
<evidence type="ECO:0000256" key="1">
    <source>
        <dbReference type="SAM" id="SignalP"/>
    </source>
</evidence>
<protein>
    <recommendedName>
        <fullName evidence="4">PBP domain-containing protein</fullName>
    </recommendedName>
</protein>
<dbReference type="Gene3D" id="3.40.190.10">
    <property type="entry name" value="Periplasmic binding protein-like II"/>
    <property type="match status" value="1"/>
</dbReference>
<name>A0ABU6K4Z1_9RHOO</name>
<sequence length="435" mass="44434">MKIKFIALALAAFGAQSAFALDALVTKSIQDGTLANSHVVYLSGASALKASVPLALAKLCSDSVTAFTYASDASNVRAYSCTIKSTAALAAEGITGLDGWATHKLLLGLSVQNGSLTAILSQDTAAANQNQQVDFSSVTTAATSSVTTAFKKQTIGGFLDVNPELFSTVLAGYPSLSVSYATTPVAAGQSFGIAVSPSLYTALQTAQGITGCTNNLSPACQPSISKGQYASLIASVNAGYISDWSVLGLSDAKAVNICRRVSTSGTQAASNNYFLGKGCSFGGQDPSSLADSSAGVYNVSEGSGTGNAVTCLSDATNFAIGVLSAENASASSVWRFVKLDGVPVYDGVKARQTSIDQKYDFSYEFVYVTRNSASAVEKSLLAALGTAVSDPTITDLVGIYVAPGNVAGKVNADLPLQVAKATRGGNVCQPSLYAF</sequence>
<dbReference type="Proteomes" id="UP001331561">
    <property type="component" value="Unassembled WGS sequence"/>
</dbReference>
<comment type="caution">
    <text evidence="2">The sequence shown here is derived from an EMBL/GenBank/DDBJ whole genome shotgun (WGS) entry which is preliminary data.</text>
</comment>
<evidence type="ECO:0000313" key="2">
    <source>
        <dbReference type="EMBL" id="MEC5386785.1"/>
    </source>
</evidence>
<feature type="signal peptide" evidence="1">
    <location>
        <begin position="1"/>
        <end position="20"/>
    </location>
</feature>
<evidence type="ECO:0000313" key="3">
    <source>
        <dbReference type="Proteomes" id="UP001331561"/>
    </source>
</evidence>
<feature type="chain" id="PRO_5046283088" description="PBP domain-containing protein" evidence="1">
    <location>
        <begin position="21"/>
        <end position="435"/>
    </location>
</feature>
<gene>
    <name evidence="2" type="ORF">VVD49_13705</name>
</gene>
<proteinExistence type="predicted"/>
<reference evidence="2 3" key="1">
    <citation type="submission" date="2024-01" db="EMBL/GenBank/DDBJ databases">
        <title>Uliginosibacterium soil sp. nov.</title>
        <authorList>
            <person name="Lv Y."/>
        </authorList>
    </citation>
    <scope>NUCLEOTIDE SEQUENCE [LARGE SCALE GENOMIC DNA]</scope>
    <source>
        <strain evidence="2 3">H3</strain>
    </source>
</reference>
<keyword evidence="1" id="KW-0732">Signal</keyword>
<dbReference type="EMBL" id="JAYXHS010000002">
    <property type="protein sequence ID" value="MEC5386785.1"/>
    <property type="molecule type" value="Genomic_DNA"/>
</dbReference>